<sequence>MIILVVIAAIVLILGIFYLVNSWQQYRQWKLATFIVVLSLAGVIYGTINLPYWHQKTSSSASQSASASSLMSSSSLLSSSTTANQSAKASYILGQLQKNFTKLGTVSYDSKTKTYTITPSGDDITNALSALESDTSYADQIGWPNLTSNLQKTSQSIQKSIGDGYTLQLMSPNDNSKALLAVKDGQVTYNIVDTSSSTSSSSN</sequence>
<dbReference type="EMBL" id="AICN01000078">
    <property type="protein sequence ID" value="EHS84656.1"/>
    <property type="molecule type" value="Genomic_DNA"/>
</dbReference>
<feature type="transmembrane region" description="Helical" evidence="1">
    <location>
        <begin position="32"/>
        <end position="53"/>
    </location>
</feature>
<dbReference type="Proteomes" id="UP000004567">
    <property type="component" value="Unassembled WGS sequence"/>
</dbReference>
<accession>H4GL26</accession>
<evidence type="ECO:0008006" key="4">
    <source>
        <dbReference type="Google" id="ProtNLM"/>
    </source>
</evidence>
<evidence type="ECO:0000313" key="3">
    <source>
        <dbReference type="Proteomes" id="UP000004567"/>
    </source>
</evidence>
<reference evidence="2 3" key="1">
    <citation type="journal article" date="2013" name="Genome Announc.">
        <title>Genome Sequence of Lactobacillus gastricus PS3, a Strain Isolated from Human Milk.</title>
        <authorList>
            <person name="Martin V."/>
            <person name="Cardenas N."/>
            <person name="Jimenez E."/>
            <person name="Maldonado A."/>
            <person name="Rodriguez J.M."/>
            <person name="Fernandez L."/>
        </authorList>
    </citation>
    <scope>NUCLEOTIDE SEQUENCE [LARGE SCALE GENOMIC DNA]</scope>
    <source>
        <strain evidence="2 3">PS3</strain>
    </source>
</reference>
<proteinExistence type="predicted"/>
<dbReference type="PATRIC" id="fig|1144300.3.peg.1778"/>
<evidence type="ECO:0000313" key="2">
    <source>
        <dbReference type="EMBL" id="EHS84656.1"/>
    </source>
</evidence>
<dbReference type="STRING" id="1144300.PS3_14479"/>
<keyword evidence="1" id="KW-0812">Transmembrane</keyword>
<dbReference type="AlphaFoldDB" id="H4GL26"/>
<keyword evidence="1" id="KW-1133">Transmembrane helix</keyword>
<dbReference type="OrthoDB" id="2249663at2"/>
<name>H4GL26_9LACO</name>
<keyword evidence="1" id="KW-0472">Membrane</keyword>
<dbReference type="RefSeq" id="WP_007122758.1">
    <property type="nucleotide sequence ID" value="NZ_AICN01000078.1"/>
</dbReference>
<evidence type="ECO:0000256" key="1">
    <source>
        <dbReference type="SAM" id="Phobius"/>
    </source>
</evidence>
<organism evidence="2 3">
    <name type="scientific">Limosilactobacillus gastricus PS3</name>
    <dbReference type="NCBI Taxonomy" id="1144300"/>
    <lineage>
        <taxon>Bacteria</taxon>
        <taxon>Bacillati</taxon>
        <taxon>Bacillota</taxon>
        <taxon>Bacilli</taxon>
        <taxon>Lactobacillales</taxon>
        <taxon>Lactobacillaceae</taxon>
        <taxon>Limosilactobacillus</taxon>
    </lineage>
</organism>
<comment type="caution">
    <text evidence="2">The sequence shown here is derived from an EMBL/GenBank/DDBJ whole genome shotgun (WGS) entry which is preliminary data.</text>
</comment>
<gene>
    <name evidence="2" type="ORF">PS3_14479</name>
</gene>
<protein>
    <recommendedName>
        <fullName evidence="4">DUF308 domain-containing protein</fullName>
    </recommendedName>
</protein>